<name>A0A931B9B1_9ACTN</name>
<dbReference type="Gene3D" id="3.30.1540.10">
    <property type="entry name" value="formyl-coa transferase, domain 3"/>
    <property type="match status" value="1"/>
</dbReference>
<evidence type="ECO:0000313" key="2">
    <source>
        <dbReference type="Proteomes" id="UP000657385"/>
    </source>
</evidence>
<protein>
    <submittedName>
        <fullName evidence="1">CoA transferase</fullName>
    </submittedName>
</protein>
<organism evidence="1 2">
    <name type="scientific">Streptacidiphilus fuscans</name>
    <dbReference type="NCBI Taxonomy" id="2789292"/>
    <lineage>
        <taxon>Bacteria</taxon>
        <taxon>Bacillati</taxon>
        <taxon>Actinomycetota</taxon>
        <taxon>Actinomycetes</taxon>
        <taxon>Kitasatosporales</taxon>
        <taxon>Streptomycetaceae</taxon>
        <taxon>Streptacidiphilus</taxon>
    </lineage>
</organism>
<dbReference type="AlphaFoldDB" id="A0A931B9B1"/>
<dbReference type="GO" id="GO:0016740">
    <property type="term" value="F:transferase activity"/>
    <property type="evidence" value="ECO:0007669"/>
    <property type="project" value="UniProtKB-KW"/>
</dbReference>
<keyword evidence="1" id="KW-0808">Transferase</keyword>
<dbReference type="PANTHER" id="PTHR48228">
    <property type="entry name" value="SUCCINYL-COA--D-CITRAMALATE COA-TRANSFERASE"/>
    <property type="match status" value="1"/>
</dbReference>
<dbReference type="PANTHER" id="PTHR48228:SF5">
    <property type="entry name" value="ALPHA-METHYLACYL-COA RACEMASE"/>
    <property type="match status" value="1"/>
</dbReference>
<gene>
    <name evidence="1" type="ORF">I2501_14610</name>
</gene>
<dbReference type="Proteomes" id="UP000657385">
    <property type="component" value="Unassembled WGS sequence"/>
</dbReference>
<evidence type="ECO:0000313" key="1">
    <source>
        <dbReference type="EMBL" id="MBF9069255.1"/>
    </source>
</evidence>
<dbReference type="InterPro" id="IPR050509">
    <property type="entry name" value="CoA-transferase_III"/>
</dbReference>
<dbReference type="EMBL" id="JADPRT010000005">
    <property type="protein sequence ID" value="MBF9069255.1"/>
    <property type="molecule type" value="Genomic_DNA"/>
</dbReference>
<keyword evidence="2" id="KW-1185">Reference proteome</keyword>
<dbReference type="Gene3D" id="3.40.50.10540">
    <property type="entry name" value="Crotonobetainyl-coa:carnitine coa-transferase, domain 1"/>
    <property type="match status" value="2"/>
</dbReference>
<dbReference type="SUPFAM" id="SSF89796">
    <property type="entry name" value="CoA-transferase family III (CaiB/BaiF)"/>
    <property type="match status" value="2"/>
</dbReference>
<sequence length="547" mass="56026">MTTTAAVHVRTRASGPGAAPDVAARLAVAQLRALGWRVRPELPCRSGVFTAQAGPFRARADLSCAGPVDLALGGEADVQAACGLMHVHGRRYGGPTALGIAYASALAGTLAATGTLAALVDQAAGRGGDDRCVTPSVTTSVAQAALLSVGQYLAAATAADEEWSEPATPGGPPFAAADGVRFELETLDPEAWRGFWAAVGADRADAGRGWLPFQQRYGTAVCPLPVGLLAATAGLPFADLERLARETGVDLTPVAAEPRDLLPDGWPWRVVPGRSVGTARERGGGPHAGDGPLAGVIVVEVCRRVQGPLAGHLLRLLGARVVRVEPPGGDPMRGMPPMAGDCSARFVALNHGKETQEADLATASGRATVRELAAGADVFLHSLAPGKDRALGLDAEALAEVNPGLVHVAASGWGEERGERPPVGTDFPVQAWSGLAALVTPPGLPPTPSLFTLTDVLGGAVCAEGAVAGLLAARLTGRGQALTSSLLSAARMLCLPELRSPDAGPELEPSIVPCTDLADLAADPRFAAALDRDGDCTVVRSPWEFHR</sequence>
<comment type="caution">
    <text evidence="1">The sequence shown here is derived from an EMBL/GenBank/DDBJ whole genome shotgun (WGS) entry which is preliminary data.</text>
</comment>
<dbReference type="InterPro" id="IPR044855">
    <property type="entry name" value="CoA-Trfase_III_dom3_sf"/>
</dbReference>
<proteinExistence type="predicted"/>
<dbReference type="RefSeq" id="WP_196194410.1">
    <property type="nucleotide sequence ID" value="NZ_JADPRT010000005.1"/>
</dbReference>
<dbReference type="InterPro" id="IPR003673">
    <property type="entry name" value="CoA-Trfase_fam_III"/>
</dbReference>
<dbReference type="InterPro" id="IPR023606">
    <property type="entry name" value="CoA-Trfase_III_dom_1_sf"/>
</dbReference>
<dbReference type="Pfam" id="PF02515">
    <property type="entry name" value="CoA_transf_3"/>
    <property type="match status" value="2"/>
</dbReference>
<accession>A0A931B9B1</accession>
<reference evidence="1" key="1">
    <citation type="submission" date="2020-11" db="EMBL/GenBank/DDBJ databases">
        <title>Isolation and identification of active actinomycetes.</title>
        <authorList>
            <person name="Yu B."/>
        </authorList>
    </citation>
    <scope>NUCLEOTIDE SEQUENCE</scope>
    <source>
        <strain evidence="1">NEAU-YB345</strain>
    </source>
</reference>